<reference evidence="1 2" key="1">
    <citation type="submission" date="2019-05" db="EMBL/GenBank/DDBJ databases">
        <title>Another draft genome of Portunus trituberculatus and its Hox gene families provides insights of decapod evolution.</title>
        <authorList>
            <person name="Jeong J.-H."/>
            <person name="Song I."/>
            <person name="Kim S."/>
            <person name="Choi T."/>
            <person name="Kim D."/>
            <person name="Ryu S."/>
            <person name="Kim W."/>
        </authorList>
    </citation>
    <scope>NUCLEOTIDE SEQUENCE [LARGE SCALE GENOMIC DNA]</scope>
    <source>
        <tissue evidence="1">Muscle</tissue>
    </source>
</reference>
<sequence>MYLPKSPLNGDLLLSQASSPLTFLSGLNQTDTNGSVWIEPDLHKIFHRSVSIAGERPDAKFVNETL</sequence>
<protein>
    <submittedName>
        <fullName evidence="1">Uncharacterized protein</fullName>
    </submittedName>
</protein>
<gene>
    <name evidence="1" type="ORF">E2C01_094550</name>
</gene>
<dbReference type="EMBL" id="VSRR010117150">
    <property type="protein sequence ID" value="MPC99154.1"/>
    <property type="molecule type" value="Genomic_DNA"/>
</dbReference>
<name>A0A5B7K3G6_PORTR</name>
<proteinExistence type="predicted"/>
<dbReference type="AlphaFoldDB" id="A0A5B7K3G6"/>
<evidence type="ECO:0000313" key="2">
    <source>
        <dbReference type="Proteomes" id="UP000324222"/>
    </source>
</evidence>
<evidence type="ECO:0000313" key="1">
    <source>
        <dbReference type="EMBL" id="MPC99154.1"/>
    </source>
</evidence>
<comment type="caution">
    <text evidence="1">The sequence shown here is derived from an EMBL/GenBank/DDBJ whole genome shotgun (WGS) entry which is preliminary data.</text>
</comment>
<keyword evidence="2" id="KW-1185">Reference proteome</keyword>
<dbReference type="Proteomes" id="UP000324222">
    <property type="component" value="Unassembled WGS sequence"/>
</dbReference>
<organism evidence="1 2">
    <name type="scientific">Portunus trituberculatus</name>
    <name type="common">Swimming crab</name>
    <name type="synonym">Neptunus trituberculatus</name>
    <dbReference type="NCBI Taxonomy" id="210409"/>
    <lineage>
        <taxon>Eukaryota</taxon>
        <taxon>Metazoa</taxon>
        <taxon>Ecdysozoa</taxon>
        <taxon>Arthropoda</taxon>
        <taxon>Crustacea</taxon>
        <taxon>Multicrustacea</taxon>
        <taxon>Malacostraca</taxon>
        <taxon>Eumalacostraca</taxon>
        <taxon>Eucarida</taxon>
        <taxon>Decapoda</taxon>
        <taxon>Pleocyemata</taxon>
        <taxon>Brachyura</taxon>
        <taxon>Eubrachyura</taxon>
        <taxon>Portunoidea</taxon>
        <taxon>Portunidae</taxon>
        <taxon>Portuninae</taxon>
        <taxon>Portunus</taxon>
    </lineage>
</organism>
<accession>A0A5B7K3G6</accession>